<feature type="domain" description="C2H2-type" evidence="11">
    <location>
        <begin position="56"/>
        <end position="83"/>
    </location>
</feature>
<keyword evidence="2" id="KW-0479">Metal-binding</keyword>
<evidence type="ECO:0000256" key="10">
    <source>
        <dbReference type="PROSITE-ProRule" id="PRU00042"/>
    </source>
</evidence>
<feature type="domain" description="C2H2-type" evidence="11">
    <location>
        <begin position="196"/>
        <end position="225"/>
    </location>
</feature>
<dbReference type="Pfam" id="PF00096">
    <property type="entry name" value="zf-C2H2"/>
    <property type="match status" value="1"/>
</dbReference>
<keyword evidence="6" id="KW-0694">RNA-binding</keyword>
<reference evidence="13" key="1">
    <citation type="submission" date="2019-12" db="UniProtKB">
        <authorList>
            <consortium name="WormBaseParasite"/>
        </authorList>
    </citation>
    <scope>IDENTIFICATION</scope>
</reference>
<keyword evidence="7" id="KW-0805">Transcription regulation</keyword>
<evidence type="ECO:0000256" key="9">
    <source>
        <dbReference type="ARBA" id="ARBA00023242"/>
    </source>
</evidence>
<protein>
    <submittedName>
        <fullName evidence="13">C2H2-type domain-containing protein</fullName>
    </submittedName>
</protein>
<keyword evidence="3" id="KW-0677">Repeat</keyword>
<evidence type="ECO:0000256" key="5">
    <source>
        <dbReference type="ARBA" id="ARBA00022833"/>
    </source>
</evidence>
<dbReference type="PROSITE" id="PS00028">
    <property type="entry name" value="ZINC_FINGER_C2H2_1"/>
    <property type="match status" value="5"/>
</dbReference>
<dbReference type="AlphaFoldDB" id="A0A5S6R4W5"/>
<dbReference type="InterPro" id="IPR051061">
    <property type="entry name" value="Zinc_finger_trans_reg"/>
</dbReference>
<dbReference type="InterPro" id="IPR036236">
    <property type="entry name" value="Znf_C2H2_sf"/>
</dbReference>
<keyword evidence="4 10" id="KW-0863">Zinc-finger</keyword>
<dbReference type="GO" id="GO:0008270">
    <property type="term" value="F:zinc ion binding"/>
    <property type="evidence" value="ECO:0007669"/>
    <property type="project" value="UniProtKB-KW"/>
</dbReference>
<feature type="domain" description="C2H2-type" evidence="11">
    <location>
        <begin position="157"/>
        <end position="185"/>
    </location>
</feature>
<dbReference type="SMART" id="SM00355">
    <property type="entry name" value="ZnF_C2H2"/>
    <property type="match status" value="7"/>
</dbReference>
<keyword evidence="12" id="KW-1185">Reference proteome</keyword>
<feature type="domain" description="C2H2-type" evidence="11">
    <location>
        <begin position="25"/>
        <end position="50"/>
    </location>
</feature>
<dbReference type="PANTHER" id="PTHR46179">
    <property type="entry name" value="ZINC FINGER PROTEIN"/>
    <property type="match status" value="1"/>
</dbReference>
<dbReference type="InterPro" id="IPR013087">
    <property type="entry name" value="Znf_C2H2_type"/>
</dbReference>
<evidence type="ECO:0000259" key="11">
    <source>
        <dbReference type="PROSITE" id="PS50157"/>
    </source>
</evidence>
<evidence type="ECO:0000313" key="12">
    <source>
        <dbReference type="Proteomes" id="UP000046395"/>
    </source>
</evidence>
<dbReference type="Gene3D" id="3.30.160.60">
    <property type="entry name" value="Classic Zinc Finger"/>
    <property type="match status" value="3"/>
</dbReference>
<dbReference type="InterPro" id="IPR054599">
    <property type="entry name" value="TFIIIA_Zfn-C2H2"/>
</dbReference>
<evidence type="ECO:0000256" key="7">
    <source>
        <dbReference type="ARBA" id="ARBA00023015"/>
    </source>
</evidence>
<keyword evidence="5" id="KW-0862">Zinc</keyword>
<evidence type="ECO:0000313" key="13">
    <source>
        <dbReference type="WBParaSite" id="TMUE_3000014354.1"/>
    </source>
</evidence>
<evidence type="ECO:0000256" key="3">
    <source>
        <dbReference type="ARBA" id="ARBA00022737"/>
    </source>
</evidence>
<keyword evidence="9" id="KW-0539">Nucleus</keyword>
<accession>A0A5S6R4W5</accession>
<dbReference type="PROSITE" id="PS50157">
    <property type="entry name" value="ZINC_FINGER_C2H2_2"/>
    <property type="match status" value="6"/>
</dbReference>
<dbReference type="Proteomes" id="UP000046395">
    <property type="component" value="Unassembled WGS sequence"/>
</dbReference>
<evidence type="ECO:0000256" key="1">
    <source>
        <dbReference type="ARBA" id="ARBA00004123"/>
    </source>
</evidence>
<dbReference type="GO" id="GO:0003723">
    <property type="term" value="F:RNA binding"/>
    <property type="evidence" value="ECO:0007669"/>
    <property type="project" value="UniProtKB-KW"/>
</dbReference>
<comment type="subcellular location">
    <subcellularLocation>
        <location evidence="1">Nucleus</location>
    </subcellularLocation>
</comment>
<evidence type="ECO:0000256" key="2">
    <source>
        <dbReference type="ARBA" id="ARBA00022723"/>
    </source>
</evidence>
<dbReference type="PANTHER" id="PTHR46179:SF13">
    <property type="entry name" value="C2H2-TYPE DOMAIN-CONTAINING PROTEIN"/>
    <property type="match status" value="1"/>
</dbReference>
<dbReference type="GO" id="GO:0005634">
    <property type="term" value="C:nucleus"/>
    <property type="evidence" value="ECO:0007669"/>
    <property type="project" value="UniProtKB-SubCell"/>
</dbReference>
<sequence>MFESDERGNVCLFGSQLQQDIRQEVCCDVGDCRKTFRNRKALYDHKVAVHRLLGSKRCQKCSKEFAANGALRRHMRTHDGYRCPNGDCEMVFTNYVSLRQHVARVHRKRHLQVHKKHVSCPASGCTTKLHPSRLVRHLKVKHAEMLVDQRKSSALTKFCQRCGAGFANGRLLACHENRMHNDEQRPVVQRSTEKPFACDVADCGLRFGTFMRLEEHKNLHVDIKPFQCMEPGCNRSYALRASLQRHMKTFHLKTMAPYAALEKLMTTCQL</sequence>
<dbReference type="WBParaSite" id="TMUE_3000014354.1">
    <property type="protein sequence ID" value="TMUE_3000014354.1"/>
    <property type="gene ID" value="WBGene00292030"/>
</dbReference>
<keyword evidence="8" id="KW-0804">Transcription</keyword>
<name>A0A5S6R4W5_TRIMR</name>
<proteinExistence type="predicted"/>
<dbReference type="SUPFAM" id="SSF57667">
    <property type="entry name" value="beta-beta-alpha zinc fingers"/>
    <property type="match status" value="3"/>
</dbReference>
<evidence type="ECO:0000256" key="4">
    <source>
        <dbReference type="ARBA" id="ARBA00022771"/>
    </source>
</evidence>
<dbReference type="GO" id="GO:0006357">
    <property type="term" value="P:regulation of transcription by RNA polymerase II"/>
    <property type="evidence" value="ECO:0007669"/>
    <property type="project" value="TreeGrafter"/>
</dbReference>
<evidence type="ECO:0000256" key="8">
    <source>
        <dbReference type="ARBA" id="ARBA00023163"/>
    </source>
</evidence>
<evidence type="ECO:0000256" key="6">
    <source>
        <dbReference type="ARBA" id="ARBA00022884"/>
    </source>
</evidence>
<dbReference type="Pfam" id="PF22110">
    <property type="entry name" value="TFIIIA_zf-C2H2"/>
    <property type="match status" value="1"/>
</dbReference>
<dbReference type="STRING" id="70415.A0A5S6R4W5"/>
<feature type="domain" description="C2H2-type" evidence="11">
    <location>
        <begin position="81"/>
        <end position="111"/>
    </location>
</feature>
<feature type="domain" description="C2H2-type" evidence="11">
    <location>
        <begin position="226"/>
        <end position="256"/>
    </location>
</feature>
<organism evidence="12 13">
    <name type="scientific">Trichuris muris</name>
    <name type="common">Mouse whipworm</name>
    <dbReference type="NCBI Taxonomy" id="70415"/>
    <lineage>
        <taxon>Eukaryota</taxon>
        <taxon>Metazoa</taxon>
        <taxon>Ecdysozoa</taxon>
        <taxon>Nematoda</taxon>
        <taxon>Enoplea</taxon>
        <taxon>Dorylaimia</taxon>
        <taxon>Trichinellida</taxon>
        <taxon>Trichuridae</taxon>
        <taxon>Trichuris</taxon>
    </lineage>
</organism>